<sequence length="115" mass="13623">MKYRFIIKEIFGKLELFMCFEDKYKILSNIFTRSALDIDSKEEWLKTIDDTMKGEIENGDFGVQTGFGADVGKEKTIIYCDFSDEEVEITTEEFKKISEIWFDKLEEFNKKQNIN</sequence>
<evidence type="ECO:0000313" key="1">
    <source>
        <dbReference type="EMBL" id="SHE62005.1"/>
    </source>
</evidence>
<organism evidence="1 2">
    <name type="scientific">Clostridium fallax</name>
    <dbReference type="NCBI Taxonomy" id="1533"/>
    <lineage>
        <taxon>Bacteria</taxon>
        <taxon>Bacillati</taxon>
        <taxon>Bacillota</taxon>
        <taxon>Clostridia</taxon>
        <taxon>Eubacteriales</taxon>
        <taxon>Clostridiaceae</taxon>
        <taxon>Clostridium</taxon>
    </lineage>
</organism>
<evidence type="ECO:0000313" key="2">
    <source>
        <dbReference type="Proteomes" id="UP000184035"/>
    </source>
</evidence>
<reference evidence="1 2" key="1">
    <citation type="submission" date="2016-11" db="EMBL/GenBank/DDBJ databases">
        <authorList>
            <person name="Jaros S."/>
            <person name="Januszkiewicz K."/>
            <person name="Wedrychowicz H."/>
        </authorList>
    </citation>
    <scope>NUCLEOTIDE SEQUENCE [LARGE SCALE GENOMIC DNA]</scope>
    <source>
        <strain evidence="1 2">DSM 2631</strain>
    </source>
</reference>
<name>A0A1M4UZA7_9CLOT</name>
<dbReference type="Proteomes" id="UP000184035">
    <property type="component" value="Unassembled WGS sequence"/>
</dbReference>
<keyword evidence="2" id="KW-1185">Reference proteome</keyword>
<accession>A0A1M4UZA7</accession>
<dbReference type="AlphaFoldDB" id="A0A1M4UZA7"/>
<proteinExistence type="predicted"/>
<dbReference type="STRING" id="1533.SAMN05443638_10669"/>
<gene>
    <name evidence="1" type="ORF">SAMN05443638_10669</name>
</gene>
<protein>
    <submittedName>
        <fullName evidence="1">Uncharacterized protein</fullName>
    </submittedName>
</protein>
<dbReference type="EMBL" id="FQVM01000006">
    <property type="protein sequence ID" value="SHE62005.1"/>
    <property type="molecule type" value="Genomic_DNA"/>
</dbReference>
<dbReference type="OrthoDB" id="2882689at2"/>
<dbReference type="RefSeq" id="WP_072893999.1">
    <property type="nucleotide sequence ID" value="NZ_FQVM01000006.1"/>
</dbReference>